<keyword evidence="2" id="KW-1185">Reference proteome</keyword>
<sequence length="339" mass="37690">MNLDPSTADAERLNWTQYRPGQEAGHYESFYQRGNHPTEPRAFWIRYTIFSPAGMPHAAIGELWAIYFDGTTGRHVVAKEEHPISDCHFSPDSFSARVNDRVLETGALKGEAAGTNGHIGWDLTYEGSEPPLLLLPPGMYTGGFPKAKSLVGVPLATYSGKLTVDGETIDVDGWTGSQNHNWGSRHTDHYAFGQVAGFDEHPDSFLEIVTGRTKLVGPVKTPKITFLVLRHEDREYSLSAPRQALKAKADFGYFYWDFTSSDETVAIRGRFTAAPEDFVGLNYYNPPGGIKHCLNTKIGRCELELVNKATGKRQRLTTSNRALMEILTDDREHGIAIRA</sequence>
<reference evidence="1 2" key="1">
    <citation type="submission" date="2013-12" db="EMBL/GenBank/DDBJ databases">
        <title>Annotated genome of Streptomyces scopuliridis.</title>
        <authorList>
            <person name="Olson J.B."/>
        </authorList>
    </citation>
    <scope>NUCLEOTIDE SEQUENCE [LARGE SCALE GENOMIC DNA]</scope>
    <source>
        <strain evidence="1 2">RB72</strain>
    </source>
</reference>
<comment type="caution">
    <text evidence="1">The sequence shown here is derived from an EMBL/GenBank/DDBJ whole genome shotgun (WGS) entry which is preliminary data.</text>
</comment>
<evidence type="ECO:0000313" key="2">
    <source>
        <dbReference type="Proteomes" id="UP000245992"/>
    </source>
</evidence>
<gene>
    <name evidence="1" type="ORF">Y717_06175</name>
</gene>
<name>A0A2T7TAT2_9ACTN</name>
<dbReference type="SUPFAM" id="SSF159245">
    <property type="entry name" value="AttH-like"/>
    <property type="match status" value="1"/>
</dbReference>
<evidence type="ECO:0008006" key="3">
    <source>
        <dbReference type="Google" id="ProtNLM"/>
    </source>
</evidence>
<dbReference type="AlphaFoldDB" id="A0A2T7TAT2"/>
<dbReference type="Proteomes" id="UP000245992">
    <property type="component" value="Unassembled WGS sequence"/>
</dbReference>
<organism evidence="1 2">
    <name type="scientific">Streptomyces scopuliridis RB72</name>
    <dbReference type="NCBI Taxonomy" id="1440053"/>
    <lineage>
        <taxon>Bacteria</taxon>
        <taxon>Bacillati</taxon>
        <taxon>Actinomycetota</taxon>
        <taxon>Actinomycetes</taxon>
        <taxon>Kitasatosporales</taxon>
        <taxon>Streptomycetaceae</taxon>
        <taxon>Streptomyces</taxon>
    </lineage>
</organism>
<dbReference type="EMBL" id="AZSP01000122">
    <property type="protein sequence ID" value="PVE12196.1"/>
    <property type="molecule type" value="Genomic_DNA"/>
</dbReference>
<protein>
    <recommendedName>
        <fullName evidence="3">AttH domain-containing protein</fullName>
    </recommendedName>
</protein>
<dbReference type="RefSeq" id="WP_030349580.1">
    <property type="nucleotide sequence ID" value="NZ_AZSP01000122.1"/>
</dbReference>
<dbReference type="STRING" id="1440053.GCA_000718095_00363"/>
<accession>A0A2T7TAT2</accession>
<evidence type="ECO:0000313" key="1">
    <source>
        <dbReference type="EMBL" id="PVE12196.1"/>
    </source>
</evidence>
<proteinExistence type="predicted"/>